<accession>A0AB34KDP9</accession>
<protein>
    <submittedName>
        <fullName evidence="1">Uncharacterized protein</fullName>
    </submittedName>
</protein>
<organism evidence="1 2">
    <name type="scientific">Prymnesium parvum</name>
    <name type="common">Toxic golden alga</name>
    <dbReference type="NCBI Taxonomy" id="97485"/>
    <lineage>
        <taxon>Eukaryota</taxon>
        <taxon>Haptista</taxon>
        <taxon>Haptophyta</taxon>
        <taxon>Prymnesiophyceae</taxon>
        <taxon>Prymnesiales</taxon>
        <taxon>Prymnesiaceae</taxon>
        <taxon>Prymnesium</taxon>
    </lineage>
</organism>
<name>A0AB34KDP9_PRYPA</name>
<dbReference type="EMBL" id="JBGBPQ010000001">
    <property type="protein sequence ID" value="KAL1530545.1"/>
    <property type="molecule type" value="Genomic_DNA"/>
</dbReference>
<dbReference type="AlphaFoldDB" id="A0AB34KDP9"/>
<dbReference type="Proteomes" id="UP001515480">
    <property type="component" value="Unassembled WGS sequence"/>
</dbReference>
<evidence type="ECO:0000313" key="2">
    <source>
        <dbReference type="Proteomes" id="UP001515480"/>
    </source>
</evidence>
<gene>
    <name evidence="1" type="ORF">AB1Y20_001446</name>
</gene>
<comment type="caution">
    <text evidence="1">The sequence shown here is derived from an EMBL/GenBank/DDBJ whole genome shotgun (WGS) entry which is preliminary data.</text>
</comment>
<evidence type="ECO:0000313" key="1">
    <source>
        <dbReference type="EMBL" id="KAL1530545.1"/>
    </source>
</evidence>
<sequence length="99" mass="11094">MDRLSPLLITLTWRKLYLSRCCPACLNERGDFGVRRSKHDAPMCFLCAACCKQPRVVLKLQQQRATLDVTGLSGRPLYTEKTNRFIGEVHTAAKKAGLG</sequence>
<reference evidence="1 2" key="1">
    <citation type="journal article" date="2024" name="Science">
        <title>Giant polyketide synthase enzymes in the biosynthesis of giant marine polyether toxins.</title>
        <authorList>
            <person name="Fallon T.R."/>
            <person name="Shende V.V."/>
            <person name="Wierzbicki I.H."/>
            <person name="Pendleton A.L."/>
            <person name="Watervoot N.F."/>
            <person name="Auber R.P."/>
            <person name="Gonzalez D.J."/>
            <person name="Wisecaver J.H."/>
            <person name="Moore B.S."/>
        </authorList>
    </citation>
    <scope>NUCLEOTIDE SEQUENCE [LARGE SCALE GENOMIC DNA]</scope>
    <source>
        <strain evidence="1 2">12B1</strain>
    </source>
</reference>
<keyword evidence="2" id="KW-1185">Reference proteome</keyword>
<proteinExistence type="predicted"/>